<dbReference type="PROSITE" id="PS50030">
    <property type="entry name" value="UBA"/>
    <property type="match status" value="1"/>
</dbReference>
<dbReference type="InParanoid" id="G0PAG0"/>
<dbReference type="STRING" id="135651.G0PAG0"/>
<dbReference type="HOGENOM" id="CLU_400222_0_0_1"/>
<feature type="domain" description="ZZ-type" evidence="8">
    <location>
        <begin position="170"/>
        <end position="220"/>
    </location>
</feature>
<evidence type="ECO:0000256" key="5">
    <source>
        <dbReference type="SAM" id="Coils"/>
    </source>
</evidence>
<dbReference type="InterPro" id="IPR043145">
    <property type="entry name" value="Znf_ZZ_sf"/>
</dbReference>
<dbReference type="FunCoup" id="G0PAG0">
    <property type="interactions" value="1521"/>
</dbReference>
<dbReference type="PROSITE" id="PS50135">
    <property type="entry name" value="ZF_ZZ_2"/>
    <property type="match status" value="1"/>
</dbReference>
<protein>
    <submittedName>
        <fullName evidence="9">Uncharacterized protein</fullName>
    </submittedName>
</protein>
<dbReference type="SUPFAM" id="SSF46934">
    <property type="entry name" value="UBA-like"/>
    <property type="match status" value="1"/>
</dbReference>
<dbReference type="InterPro" id="IPR000433">
    <property type="entry name" value="Znf_ZZ"/>
</dbReference>
<dbReference type="PROSITE" id="PS01357">
    <property type="entry name" value="ZF_ZZ_1"/>
    <property type="match status" value="1"/>
</dbReference>
<evidence type="ECO:0000259" key="7">
    <source>
        <dbReference type="PROSITE" id="PS50030"/>
    </source>
</evidence>
<dbReference type="EMBL" id="GL380177">
    <property type="protein sequence ID" value="EGT49270.1"/>
    <property type="molecule type" value="Genomic_DNA"/>
</dbReference>
<dbReference type="GO" id="GO:0016235">
    <property type="term" value="C:aggresome"/>
    <property type="evidence" value="ECO:0007669"/>
    <property type="project" value="TreeGrafter"/>
</dbReference>
<dbReference type="GO" id="GO:0070530">
    <property type="term" value="F:K63-linked polyubiquitin modification-dependent protein binding"/>
    <property type="evidence" value="ECO:0007669"/>
    <property type="project" value="TreeGrafter"/>
</dbReference>
<dbReference type="AlphaFoldDB" id="G0PAG0"/>
<feature type="compositionally biased region" description="Basic and acidic residues" evidence="6">
    <location>
        <begin position="392"/>
        <end position="401"/>
    </location>
</feature>
<keyword evidence="10" id="KW-1185">Reference proteome</keyword>
<name>G0PAG0_CAEBE</name>
<reference evidence="10" key="1">
    <citation type="submission" date="2011-07" db="EMBL/GenBank/DDBJ databases">
        <authorList>
            <consortium name="Caenorhabditis brenneri Sequencing and Analysis Consortium"/>
            <person name="Wilson R.K."/>
        </authorList>
    </citation>
    <scope>NUCLEOTIDE SEQUENCE [LARGE SCALE GENOMIC DNA]</scope>
    <source>
        <strain evidence="10">PB2801</strain>
    </source>
</reference>
<dbReference type="Pfam" id="PF00569">
    <property type="entry name" value="ZZ"/>
    <property type="match status" value="1"/>
</dbReference>
<dbReference type="InterPro" id="IPR052260">
    <property type="entry name" value="Autophagy_Rcpt_SigReg"/>
</dbReference>
<evidence type="ECO:0000259" key="8">
    <source>
        <dbReference type="PROSITE" id="PS50135"/>
    </source>
</evidence>
<organism evidence="10">
    <name type="scientific">Caenorhabditis brenneri</name>
    <name type="common">Nematode worm</name>
    <dbReference type="NCBI Taxonomy" id="135651"/>
    <lineage>
        <taxon>Eukaryota</taxon>
        <taxon>Metazoa</taxon>
        <taxon>Ecdysozoa</taxon>
        <taxon>Nematoda</taxon>
        <taxon>Chromadorea</taxon>
        <taxon>Rhabditida</taxon>
        <taxon>Rhabditina</taxon>
        <taxon>Rhabditomorpha</taxon>
        <taxon>Rhabditoidea</taxon>
        <taxon>Rhabditidae</taxon>
        <taxon>Peloderinae</taxon>
        <taxon>Caenorhabditis</taxon>
    </lineage>
</organism>
<evidence type="ECO:0000313" key="9">
    <source>
        <dbReference type="EMBL" id="EGT49270.1"/>
    </source>
</evidence>
<dbReference type="Proteomes" id="UP000008068">
    <property type="component" value="Unassembled WGS sequence"/>
</dbReference>
<accession>G0PAG0</accession>
<dbReference type="eggNOG" id="KOG4582">
    <property type="taxonomic scope" value="Eukaryota"/>
</dbReference>
<evidence type="ECO:0000256" key="2">
    <source>
        <dbReference type="ARBA" id="ARBA00022771"/>
    </source>
</evidence>
<keyword evidence="2 4" id="KW-0863">Zinc-finger</keyword>
<feature type="coiled-coil region" evidence="5">
    <location>
        <begin position="432"/>
        <end position="459"/>
    </location>
</feature>
<dbReference type="GO" id="GO:0008270">
    <property type="term" value="F:zinc ion binding"/>
    <property type="evidence" value="ECO:0007669"/>
    <property type="project" value="UniProtKB-KW"/>
</dbReference>
<sequence length="688" mass="75731">MAAPTSSAPHQMQVRVTFYTTHNPQSVLMILKNDQALQQISEKAQELFPAAEYRLYYGDVNGPIYEFTDSEQVMSKIRITSFSRTPQLFVRLESAPPAKKSSKGERESKSSASLKRIEQNQESTLKNLEKLQNAVERLSGLESKIASIQAMDQKQSAPAEKVNRPFPPAKHSASCDACLGDIIGHRYKCLECADYDLCEQCEKKSVHYEHALIRIVHPSKTAIPSYVTRNSPKNVFPAYMQNRNSCGFRENDPAYIKARDHVYKQVFNYAPPTPVVSQSTVPTAAPVPNPTTAPAAAPAPVQNKTTGLESNLFNEETRAALVNSAAFVKDALNICSKSFIDMAEGFQTSTGKTVIDRPTMELGVKKMEEKVDNLKRHCEEKYFGAAPQAAEKVAEPSKKAPESSTGPKIKKAKKKTVYKKTAERLSSSSLAAAAADEQLREAKRRADASTAELQRKLAELNFKPLEEELRSDQVTVTPAETYNSLEAIMRAILAPHNVVPPTTPAEPSEPIVQTPVAATAPLLFEQIYPTVESIVVPSLPVAEPKPEESVQPKTEESVQPKPEAFVAPQATAPISIHSSFENISSDFESSSPTWGDFINVEVPQQQPQEQEQQNQEANDDDLLEFSDVAEAPAPVAVSEQEASLPAYNDDTEKTFDRLLEMGFDYNVVVAAIKANGSNLENCLAYLLQ</sequence>
<proteinExistence type="predicted"/>
<keyword evidence="5" id="KW-0175">Coiled coil</keyword>
<gene>
    <name evidence="9" type="ORF">CAEBREN_26283</name>
</gene>
<dbReference type="InterPro" id="IPR009060">
    <property type="entry name" value="UBA-like_sf"/>
</dbReference>
<evidence type="ECO:0000256" key="3">
    <source>
        <dbReference type="ARBA" id="ARBA00022833"/>
    </source>
</evidence>
<dbReference type="SMART" id="SM00291">
    <property type="entry name" value="ZnF_ZZ"/>
    <property type="match status" value="1"/>
</dbReference>
<keyword evidence="3" id="KW-0862">Zinc</keyword>
<feature type="compositionally biased region" description="Basic and acidic residues" evidence="6">
    <location>
        <begin position="102"/>
        <end position="117"/>
    </location>
</feature>
<dbReference type="SUPFAM" id="SSF57850">
    <property type="entry name" value="RING/U-box"/>
    <property type="match status" value="1"/>
</dbReference>
<dbReference type="PANTHER" id="PTHR15090:SF6">
    <property type="entry name" value="ZZ-TYPE DOMAIN-CONTAINING PROTEIN"/>
    <property type="match status" value="1"/>
</dbReference>
<evidence type="ECO:0000256" key="1">
    <source>
        <dbReference type="ARBA" id="ARBA00022723"/>
    </source>
</evidence>
<dbReference type="GO" id="GO:0044753">
    <property type="term" value="C:amphisome"/>
    <property type="evidence" value="ECO:0007669"/>
    <property type="project" value="TreeGrafter"/>
</dbReference>
<dbReference type="SMART" id="SM00165">
    <property type="entry name" value="UBA"/>
    <property type="match status" value="1"/>
</dbReference>
<dbReference type="Gene3D" id="3.30.60.90">
    <property type="match status" value="1"/>
</dbReference>
<evidence type="ECO:0000313" key="10">
    <source>
        <dbReference type="Proteomes" id="UP000008068"/>
    </source>
</evidence>
<dbReference type="GO" id="GO:0035973">
    <property type="term" value="P:aggrephagy"/>
    <property type="evidence" value="ECO:0007669"/>
    <property type="project" value="TreeGrafter"/>
</dbReference>
<dbReference type="OMA" id="IFNDETC"/>
<dbReference type="GO" id="GO:0000423">
    <property type="term" value="P:mitophagy"/>
    <property type="evidence" value="ECO:0007669"/>
    <property type="project" value="TreeGrafter"/>
</dbReference>
<dbReference type="FunFam" id="3.30.60.90:FF:000016">
    <property type="entry name" value="Refractory to sigma P"/>
    <property type="match status" value="1"/>
</dbReference>
<feature type="domain" description="UBA" evidence="7">
    <location>
        <begin position="649"/>
        <end position="688"/>
    </location>
</feature>
<evidence type="ECO:0000256" key="4">
    <source>
        <dbReference type="PROSITE-ProRule" id="PRU00228"/>
    </source>
</evidence>
<feature type="region of interest" description="Disordered" evidence="6">
    <location>
        <begin position="387"/>
        <end position="411"/>
    </location>
</feature>
<dbReference type="Gene3D" id="1.10.8.10">
    <property type="entry name" value="DNA helicase RuvA subunit, C-terminal domain"/>
    <property type="match status" value="1"/>
</dbReference>
<dbReference type="OrthoDB" id="2122982at2759"/>
<dbReference type="PANTHER" id="PTHR15090">
    <property type="entry name" value="SEQUESTOSOME 1-RELATED"/>
    <property type="match status" value="1"/>
</dbReference>
<feature type="region of interest" description="Disordered" evidence="6">
    <location>
        <begin position="93"/>
        <end position="117"/>
    </location>
</feature>
<dbReference type="InterPro" id="IPR015940">
    <property type="entry name" value="UBA"/>
</dbReference>
<dbReference type="CDD" id="cd02340">
    <property type="entry name" value="ZZ_NBR1_like"/>
    <property type="match status" value="1"/>
</dbReference>
<evidence type="ECO:0000256" key="6">
    <source>
        <dbReference type="SAM" id="MobiDB-lite"/>
    </source>
</evidence>
<dbReference type="GO" id="GO:0005080">
    <property type="term" value="F:protein kinase C binding"/>
    <property type="evidence" value="ECO:0007669"/>
    <property type="project" value="TreeGrafter"/>
</dbReference>
<keyword evidence="1" id="KW-0479">Metal-binding</keyword>
<dbReference type="GO" id="GO:0007032">
    <property type="term" value="P:endosome organization"/>
    <property type="evidence" value="ECO:0007669"/>
    <property type="project" value="TreeGrafter"/>
</dbReference>